<comment type="similarity">
    <text evidence="4">Belongs to the shikimate kinase family.</text>
</comment>
<evidence type="ECO:0000256" key="9">
    <source>
        <dbReference type="ARBA" id="ARBA00022777"/>
    </source>
</evidence>
<dbReference type="Gene3D" id="3.40.50.300">
    <property type="entry name" value="P-loop containing nucleotide triphosphate hydrolases"/>
    <property type="match status" value="1"/>
</dbReference>
<keyword evidence="7" id="KW-0808">Transferase</keyword>
<dbReference type="OrthoDB" id="197068at2759"/>
<evidence type="ECO:0000313" key="14">
    <source>
        <dbReference type="RefSeq" id="XP_031389879.1"/>
    </source>
</evidence>
<reference evidence="14" key="2">
    <citation type="submission" date="2025-08" db="UniProtKB">
        <authorList>
            <consortium name="RefSeq"/>
        </authorList>
    </citation>
    <scope>IDENTIFICATION</scope>
    <source>
        <tissue evidence="14">Leaf</tissue>
    </source>
</reference>
<dbReference type="GO" id="GO:0005829">
    <property type="term" value="C:cytosol"/>
    <property type="evidence" value="ECO:0007669"/>
    <property type="project" value="TreeGrafter"/>
</dbReference>
<dbReference type="GO" id="GO:0009507">
    <property type="term" value="C:chloroplast"/>
    <property type="evidence" value="ECO:0007669"/>
    <property type="project" value="UniProtKB-SubCell"/>
</dbReference>
<dbReference type="CDD" id="cd00464">
    <property type="entry name" value="SK"/>
    <property type="match status" value="1"/>
</dbReference>
<proteinExistence type="inferred from homology"/>
<evidence type="ECO:0000256" key="4">
    <source>
        <dbReference type="ARBA" id="ARBA00006997"/>
    </source>
</evidence>
<dbReference type="GeneID" id="116202457"/>
<dbReference type="InterPro" id="IPR027417">
    <property type="entry name" value="P-loop_NTPase"/>
</dbReference>
<evidence type="ECO:0000256" key="8">
    <source>
        <dbReference type="ARBA" id="ARBA00022741"/>
    </source>
</evidence>
<dbReference type="GO" id="GO:0008652">
    <property type="term" value="P:amino acid biosynthetic process"/>
    <property type="evidence" value="ECO:0007669"/>
    <property type="project" value="UniProtKB-KW"/>
</dbReference>
<evidence type="ECO:0000256" key="6">
    <source>
        <dbReference type="ARBA" id="ARBA00022605"/>
    </source>
</evidence>
<dbReference type="Pfam" id="PF01202">
    <property type="entry name" value="SKI"/>
    <property type="match status" value="1"/>
</dbReference>
<dbReference type="HAMAP" id="MF_00109">
    <property type="entry name" value="Shikimate_kinase"/>
    <property type="match status" value="1"/>
</dbReference>
<dbReference type="PANTHER" id="PTHR21087">
    <property type="entry name" value="SHIKIMATE KINASE"/>
    <property type="match status" value="1"/>
</dbReference>
<comment type="function">
    <text evidence="1">Catalyzes the specific phosphorylation of the 3-hydroxyl group of shikimic acid using ATP as a cosubstrate.</text>
</comment>
<evidence type="ECO:0000256" key="2">
    <source>
        <dbReference type="ARBA" id="ARBA00004229"/>
    </source>
</evidence>
<dbReference type="GO" id="GO:0009073">
    <property type="term" value="P:aromatic amino acid family biosynthetic process"/>
    <property type="evidence" value="ECO:0007669"/>
    <property type="project" value="UniProtKB-KW"/>
</dbReference>
<sequence length="381" mass="41798">MCVRVWVGVYISPDHAQPTCPSPSLPPASLSCFQQKNEAPCSFSVRLIRFIFITVRRSSISSPPPPPPAGKKALEMEATACGWVVRFTPHICLNKSGGKETASVTLNHKGRKANGSIRHVSMSYLQCRRVPIGHKMRPSMELSRSRKDFHATTIGSSYFHASIDERWLLKTKGDEVSSCLDGRSIFLVGMMGSGKTTVGKILSEALGYSFVDSDKYVEQVMGGASVDRIFSQCGESFFRDYESEALRRLSLMPQQVVATGGGAVIRPINWEYMKQGVTVYLDVPLDALAKRIAAVGTESRPLLRFESGDAYTKVFVGLFTLSKKRGPSYASADVTVSVLDLARSLSVEDISDITPTAIAIEVLVQIEKYLRGDNVSTRMLP</sequence>
<dbReference type="PANTHER" id="PTHR21087:SF20">
    <property type="entry name" value="SHIKIMATE KINASE"/>
    <property type="match status" value="1"/>
</dbReference>
<name>A0A6P8D5W3_PUNGR</name>
<dbReference type="InterPro" id="IPR023000">
    <property type="entry name" value="Shikimate_kinase_CS"/>
</dbReference>
<protein>
    <recommendedName>
        <fullName evidence="5">shikimate kinase</fullName>
        <ecNumber evidence="5">2.7.1.71</ecNumber>
    </recommendedName>
</protein>
<keyword evidence="11" id="KW-0057">Aromatic amino acid biosynthesis</keyword>
<keyword evidence="8" id="KW-0547">Nucleotide-binding</keyword>
<keyword evidence="6" id="KW-0028">Amino-acid biosynthesis</keyword>
<evidence type="ECO:0000256" key="10">
    <source>
        <dbReference type="ARBA" id="ARBA00022840"/>
    </source>
</evidence>
<evidence type="ECO:0000256" key="11">
    <source>
        <dbReference type="ARBA" id="ARBA00023141"/>
    </source>
</evidence>
<comment type="catalytic activity">
    <reaction evidence="12">
        <text>shikimate + ATP = 3-phosphoshikimate + ADP + H(+)</text>
        <dbReference type="Rhea" id="RHEA:13121"/>
        <dbReference type="ChEBI" id="CHEBI:15378"/>
        <dbReference type="ChEBI" id="CHEBI:30616"/>
        <dbReference type="ChEBI" id="CHEBI:36208"/>
        <dbReference type="ChEBI" id="CHEBI:145989"/>
        <dbReference type="ChEBI" id="CHEBI:456216"/>
        <dbReference type="EC" id="2.7.1.71"/>
    </reaction>
</comment>
<dbReference type="InterPro" id="IPR000623">
    <property type="entry name" value="Shikimate_kinase/TSH1"/>
</dbReference>
<dbReference type="InterPro" id="IPR031322">
    <property type="entry name" value="Shikimate/glucono_kinase"/>
</dbReference>
<dbReference type="AlphaFoldDB" id="A0A6P8D5W3"/>
<organism evidence="13 14">
    <name type="scientific">Punica granatum</name>
    <name type="common">Pomegranate</name>
    <dbReference type="NCBI Taxonomy" id="22663"/>
    <lineage>
        <taxon>Eukaryota</taxon>
        <taxon>Viridiplantae</taxon>
        <taxon>Streptophyta</taxon>
        <taxon>Embryophyta</taxon>
        <taxon>Tracheophyta</taxon>
        <taxon>Spermatophyta</taxon>
        <taxon>Magnoliopsida</taxon>
        <taxon>eudicotyledons</taxon>
        <taxon>Gunneridae</taxon>
        <taxon>Pentapetalae</taxon>
        <taxon>rosids</taxon>
        <taxon>malvids</taxon>
        <taxon>Myrtales</taxon>
        <taxon>Lythraceae</taxon>
        <taxon>Punica</taxon>
    </lineage>
</organism>
<keyword evidence="13" id="KW-1185">Reference proteome</keyword>
<dbReference type="PRINTS" id="PR01100">
    <property type="entry name" value="SHIKIMTKNASE"/>
</dbReference>
<evidence type="ECO:0000256" key="1">
    <source>
        <dbReference type="ARBA" id="ARBA00002641"/>
    </source>
</evidence>
<accession>A0A6P8D5W3</accession>
<dbReference type="GO" id="GO:0005524">
    <property type="term" value="F:ATP binding"/>
    <property type="evidence" value="ECO:0007669"/>
    <property type="project" value="UniProtKB-KW"/>
</dbReference>
<comment type="subcellular location">
    <subcellularLocation>
        <location evidence="2">Plastid</location>
        <location evidence="2">Chloroplast</location>
    </subcellularLocation>
</comment>
<gene>
    <name evidence="14" type="primary">LOC116202457</name>
</gene>
<dbReference type="RefSeq" id="XP_031389879.1">
    <property type="nucleotide sequence ID" value="XM_031534019.1"/>
</dbReference>
<dbReference type="UniPathway" id="UPA00053">
    <property type="reaction ID" value="UER00088"/>
</dbReference>
<evidence type="ECO:0000256" key="3">
    <source>
        <dbReference type="ARBA" id="ARBA00004842"/>
    </source>
</evidence>
<dbReference type="FunFam" id="3.40.50.300:FF:001033">
    <property type="entry name" value="Shikimate kinase 2, chloroplastic"/>
    <property type="match status" value="1"/>
</dbReference>
<comment type="pathway">
    <text evidence="3">Metabolic intermediate biosynthesis; chorismate biosynthesis; chorismate from D-erythrose 4-phosphate and phosphoenolpyruvate: step 5/7.</text>
</comment>
<dbReference type="GO" id="GO:0009423">
    <property type="term" value="P:chorismate biosynthetic process"/>
    <property type="evidence" value="ECO:0007669"/>
    <property type="project" value="UniProtKB-UniPathway"/>
</dbReference>
<dbReference type="PROSITE" id="PS51257">
    <property type="entry name" value="PROKAR_LIPOPROTEIN"/>
    <property type="match status" value="1"/>
</dbReference>
<dbReference type="SUPFAM" id="SSF52540">
    <property type="entry name" value="P-loop containing nucleoside triphosphate hydrolases"/>
    <property type="match status" value="1"/>
</dbReference>
<evidence type="ECO:0000256" key="12">
    <source>
        <dbReference type="ARBA" id="ARBA00048567"/>
    </source>
</evidence>
<reference evidence="13" key="1">
    <citation type="journal article" date="2020" name="Plant Biotechnol. J.">
        <title>The pomegranate (Punica granatum L.) draft genome dissects genetic divergence between soft- and hard-seeded cultivars.</title>
        <authorList>
            <person name="Luo X."/>
            <person name="Li H."/>
            <person name="Wu Z."/>
            <person name="Yao W."/>
            <person name="Zhao P."/>
            <person name="Cao D."/>
            <person name="Yu H."/>
            <person name="Li K."/>
            <person name="Poudel K."/>
            <person name="Zhao D."/>
            <person name="Zhang F."/>
            <person name="Xia X."/>
            <person name="Chen L."/>
            <person name="Wang Q."/>
            <person name="Jing D."/>
            <person name="Cao S."/>
        </authorList>
    </citation>
    <scope>NUCLEOTIDE SEQUENCE [LARGE SCALE GENOMIC DNA]</scope>
    <source>
        <strain evidence="13">cv. Tunisia</strain>
    </source>
</reference>
<keyword evidence="9" id="KW-0418">Kinase</keyword>
<dbReference type="EC" id="2.7.1.71" evidence="5"/>
<dbReference type="Proteomes" id="UP000515151">
    <property type="component" value="Chromosome 4"/>
</dbReference>
<dbReference type="PROSITE" id="PS01128">
    <property type="entry name" value="SHIKIMATE_KINASE"/>
    <property type="match status" value="1"/>
</dbReference>
<evidence type="ECO:0000313" key="13">
    <source>
        <dbReference type="Proteomes" id="UP000515151"/>
    </source>
</evidence>
<keyword evidence="10" id="KW-0067">ATP-binding</keyword>
<dbReference type="GO" id="GO:0004765">
    <property type="term" value="F:shikimate kinase activity"/>
    <property type="evidence" value="ECO:0007669"/>
    <property type="project" value="UniProtKB-EC"/>
</dbReference>
<evidence type="ECO:0000256" key="7">
    <source>
        <dbReference type="ARBA" id="ARBA00022679"/>
    </source>
</evidence>
<evidence type="ECO:0000256" key="5">
    <source>
        <dbReference type="ARBA" id="ARBA00012154"/>
    </source>
</evidence>